<reference evidence="1 2" key="1">
    <citation type="submission" date="2015-11" db="EMBL/GenBank/DDBJ databases">
        <title>Expanding the genomic diversity of Burkholderia species for the development of highly accurate diagnostics.</title>
        <authorList>
            <person name="Sahl J."/>
            <person name="Keim P."/>
            <person name="Wagner D."/>
        </authorList>
    </citation>
    <scope>NUCLEOTIDE SEQUENCE [LARGE SCALE GENOMIC DNA]</scope>
    <source>
        <strain evidence="1 2">TSV85</strain>
    </source>
</reference>
<keyword evidence="2" id="KW-1185">Reference proteome</keyword>
<dbReference type="Gene3D" id="3.30.70.1060">
    <property type="entry name" value="Dimeric alpha+beta barrel"/>
    <property type="match status" value="1"/>
</dbReference>
<gene>
    <name evidence="1" type="ORF">WS67_09345</name>
</gene>
<dbReference type="AlphaFoldDB" id="A0A103E624"/>
<evidence type="ECO:0000313" key="1">
    <source>
        <dbReference type="EMBL" id="KVE28968.1"/>
    </source>
</evidence>
<dbReference type="OrthoDB" id="121980at2"/>
<name>A0A103E624_9BURK</name>
<dbReference type="InterPro" id="IPR011008">
    <property type="entry name" value="Dimeric_a/b-barrel"/>
</dbReference>
<dbReference type="Proteomes" id="UP000062788">
    <property type="component" value="Unassembled WGS sequence"/>
</dbReference>
<protein>
    <recommendedName>
        <fullName evidence="3">Muconolactone isomerase domain-containing protein</fullName>
    </recommendedName>
</protein>
<dbReference type="SUPFAM" id="SSF54909">
    <property type="entry name" value="Dimeric alpha+beta barrel"/>
    <property type="match status" value="1"/>
</dbReference>
<proteinExistence type="predicted"/>
<dbReference type="RefSeq" id="WP_059515577.1">
    <property type="nucleotide sequence ID" value="NZ_CP013449.1"/>
</dbReference>
<sequence>MQFLTLSRRVTERFSDADFAPLLDDEAQRARTLYIEGFIRQIWHRGDVGGACLLVEAEKREDVERQLGSLPLVREGMLEIVAIIPLKPYRGFGPKQQG</sequence>
<evidence type="ECO:0008006" key="3">
    <source>
        <dbReference type="Google" id="ProtNLM"/>
    </source>
</evidence>
<organism evidence="1 2">
    <name type="scientific">Burkholderia singularis</name>
    <dbReference type="NCBI Taxonomy" id="1503053"/>
    <lineage>
        <taxon>Bacteria</taxon>
        <taxon>Pseudomonadati</taxon>
        <taxon>Pseudomonadota</taxon>
        <taxon>Betaproteobacteria</taxon>
        <taxon>Burkholderiales</taxon>
        <taxon>Burkholderiaceae</taxon>
        <taxon>Burkholderia</taxon>
        <taxon>pseudomallei group</taxon>
    </lineage>
</organism>
<dbReference type="EMBL" id="LOWA01000018">
    <property type="protein sequence ID" value="KVE28968.1"/>
    <property type="molecule type" value="Genomic_DNA"/>
</dbReference>
<accession>A0A103E624</accession>
<evidence type="ECO:0000313" key="2">
    <source>
        <dbReference type="Proteomes" id="UP000062788"/>
    </source>
</evidence>
<comment type="caution">
    <text evidence="1">The sequence shown here is derived from an EMBL/GenBank/DDBJ whole genome shotgun (WGS) entry which is preliminary data.</text>
</comment>